<name>A0A9K3KCA1_9STRA</name>
<gene>
    <name evidence="3" type="ORF">IV203_024455</name>
</gene>
<evidence type="ECO:0000256" key="1">
    <source>
        <dbReference type="SAM" id="MobiDB-lite"/>
    </source>
</evidence>
<feature type="compositionally biased region" description="Pro residues" evidence="1">
    <location>
        <begin position="158"/>
        <end position="176"/>
    </location>
</feature>
<feature type="region of interest" description="Disordered" evidence="1">
    <location>
        <begin position="410"/>
        <end position="437"/>
    </location>
</feature>
<evidence type="ECO:0000256" key="2">
    <source>
        <dbReference type="SAM" id="Phobius"/>
    </source>
</evidence>
<reference evidence="3" key="1">
    <citation type="journal article" date="2021" name="Sci. Rep.">
        <title>Diploid genomic architecture of Nitzschia inconspicua, an elite biomass production diatom.</title>
        <authorList>
            <person name="Oliver A."/>
            <person name="Podell S."/>
            <person name="Pinowska A."/>
            <person name="Traller J.C."/>
            <person name="Smith S.R."/>
            <person name="McClure R."/>
            <person name="Beliaev A."/>
            <person name="Bohutskyi P."/>
            <person name="Hill E.A."/>
            <person name="Rabines A."/>
            <person name="Zheng H."/>
            <person name="Allen L.Z."/>
            <person name="Kuo A."/>
            <person name="Grigoriev I.V."/>
            <person name="Allen A.E."/>
            <person name="Hazlebeck D."/>
            <person name="Allen E.E."/>
        </authorList>
    </citation>
    <scope>NUCLEOTIDE SEQUENCE</scope>
    <source>
        <strain evidence="3">Hildebrandi</strain>
    </source>
</reference>
<feature type="region of interest" description="Disordered" evidence="1">
    <location>
        <begin position="1"/>
        <end position="93"/>
    </location>
</feature>
<reference evidence="3" key="2">
    <citation type="submission" date="2021-04" db="EMBL/GenBank/DDBJ databases">
        <authorList>
            <person name="Podell S."/>
        </authorList>
    </citation>
    <scope>NUCLEOTIDE SEQUENCE</scope>
    <source>
        <strain evidence="3">Hildebrandi</strain>
    </source>
</reference>
<feature type="compositionally biased region" description="Polar residues" evidence="1">
    <location>
        <begin position="69"/>
        <end position="92"/>
    </location>
</feature>
<feature type="compositionally biased region" description="Low complexity" evidence="1">
    <location>
        <begin position="410"/>
        <end position="419"/>
    </location>
</feature>
<proteinExistence type="predicted"/>
<evidence type="ECO:0000313" key="3">
    <source>
        <dbReference type="EMBL" id="KAG7340912.1"/>
    </source>
</evidence>
<feature type="compositionally biased region" description="Acidic residues" evidence="1">
    <location>
        <begin position="8"/>
        <end position="61"/>
    </location>
</feature>
<feature type="region of interest" description="Disordered" evidence="1">
    <location>
        <begin position="139"/>
        <end position="196"/>
    </location>
</feature>
<dbReference type="Proteomes" id="UP000693970">
    <property type="component" value="Unassembled WGS sequence"/>
</dbReference>
<organism evidence="3 4">
    <name type="scientific">Nitzschia inconspicua</name>
    <dbReference type="NCBI Taxonomy" id="303405"/>
    <lineage>
        <taxon>Eukaryota</taxon>
        <taxon>Sar</taxon>
        <taxon>Stramenopiles</taxon>
        <taxon>Ochrophyta</taxon>
        <taxon>Bacillariophyta</taxon>
        <taxon>Bacillariophyceae</taxon>
        <taxon>Bacillariophycidae</taxon>
        <taxon>Bacillariales</taxon>
        <taxon>Bacillariaceae</taxon>
        <taxon>Nitzschia</taxon>
    </lineage>
</organism>
<sequence length="437" mass="47688">MPLQREDSDSDGEHEEEDDEVSGEENEEEDDDNDDEDDDDDDEDDDGEEEEFEDETDEQEPIYDPNNGDEYQQPTKGNGVGTTRLSEQQEGDSSWRERNMAPLIACVFCCLCLIIVAVLLGVLLPKHLNKNNGDSSNTATIDVPTDAPVQAPFNPVDFPTPPPGDLTPSARPPPTLFPTVSPAPTSLPVEDPTPKPTDYPTVAPTISPAPTKSIPDQLGIIADQDTTVYLDGFYIGESYGQDPTFLIQNGPAGVQEVPDAVALLTFPLDDVPSFDRLTNIKKNAILRLNHEPVEESRGPATYTIVRMPGTPMRVEFLHGYIFKPPDDGTVGVTVGPEFTVNPDTTVVDIDVTSLLFEASEDDFQLYLMIQDRGAEKPNGGHRFYSREHADLKPQLLIDFQGGNAADVVVTDDNSNVDGTETGDGDTAAPSPAVRRRM</sequence>
<feature type="transmembrane region" description="Helical" evidence="2">
    <location>
        <begin position="103"/>
        <end position="124"/>
    </location>
</feature>
<keyword evidence="2" id="KW-0812">Transmembrane</keyword>
<dbReference type="EMBL" id="JAGRRH010000027">
    <property type="protein sequence ID" value="KAG7340912.1"/>
    <property type="molecule type" value="Genomic_DNA"/>
</dbReference>
<evidence type="ECO:0000313" key="4">
    <source>
        <dbReference type="Proteomes" id="UP000693970"/>
    </source>
</evidence>
<protein>
    <submittedName>
        <fullName evidence="3">Uncharacterized protein</fullName>
    </submittedName>
</protein>
<dbReference type="AlphaFoldDB" id="A0A9K3KCA1"/>
<keyword evidence="2" id="KW-1133">Transmembrane helix</keyword>
<dbReference type="OrthoDB" id="54013at2759"/>
<accession>A0A9K3KCA1</accession>
<keyword evidence="4" id="KW-1185">Reference proteome</keyword>
<comment type="caution">
    <text evidence="3">The sequence shown here is derived from an EMBL/GenBank/DDBJ whole genome shotgun (WGS) entry which is preliminary data.</text>
</comment>
<keyword evidence="2" id="KW-0472">Membrane</keyword>